<evidence type="ECO:0000256" key="7">
    <source>
        <dbReference type="ARBA" id="ARBA00022816"/>
    </source>
</evidence>
<keyword evidence="12" id="KW-0539">Nucleus</keyword>
<evidence type="ECO:0000256" key="1">
    <source>
        <dbReference type="ARBA" id="ARBA00004123"/>
    </source>
</evidence>
<dbReference type="EMBL" id="JAVHNQ010000003">
    <property type="protein sequence ID" value="KAK6353119.1"/>
    <property type="molecule type" value="Genomic_DNA"/>
</dbReference>
<dbReference type="GO" id="GO:0008380">
    <property type="term" value="P:RNA splicing"/>
    <property type="evidence" value="ECO:0007669"/>
    <property type="project" value="UniProtKB-KW"/>
</dbReference>
<proteinExistence type="inferred from homology"/>
<dbReference type="InterPro" id="IPR018545">
    <property type="entry name" value="Btz_dom"/>
</dbReference>
<name>A0AAV9V0Y8_9PEZI</name>
<evidence type="ECO:0000256" key="11">
    <source>
        <dbReference type="ARBA" id="ARBA00023187"/>
    </source>
</evidence>
<keyword evidence="8" id="KW-0810">Translation regulation</keyword>
<dbReference type="InterPro" id="IPR035979">
    <property type="entry name" value="RBD_domain_sf"/>
</dbReference>
<gene>
    <name evidence="15" type="ORF">TWF696_005109</name>
</gene>
<dbReference type="InterPro" id="IPR051229">
    <property type="entry name" value="ALYREF_mRNA_export"/>
</dbReference>
<evidence type="ECO:0000256" key="6">
    <source>
        <dbReference type="ARBA" id="ARBA00022664"/>
    </source>
</evidence>
<evidence type="ECO:0000259" key="14">
    <source>
        <dbReference type="Pfam" id="PF09405"/>
    </source>
</evidence>
<reference evidence="15 16" key="1">
    <citation type="submission" date="2019-10" db="EMBL/GenBank/DDBJ databases">
        <authorList>
            <person name="Palmer J.M."/>
        </authorList>
    </citation>
    <scope>NUCLEOTIDE SEQUENCE [LARGE SCALE GENOMIC DNA]</scope>
    <source>
        <strain evidence="15 16">TWF696</strain>
    </source>
</reference>
<feature type="compositionally biased region" description="Basic and acidic residues" evidence="13">
    <location>
        <begin position="1"/>
        <end position="15"/>
    </location>
</feature>
<dbReference type="GO" id="GO:0003729">
    <property type="term" value="F:mRNA binding"/>
    <property type="evidence" value="ECO:0007669"/>
    <property type="project" value="InterPro"/>
</dbReference>
<dbReference type="GO" id="GO:0000184">
    <property type="term" value="P:nuclear-transcribed mRNA catabolic process, nonsense-mediated decay"/>
    <property type="evidence" value="ECO:0007669"/>
    <property type="project" value="UniProtKB-KW"/>
</dbReference>
<dbReference type="PANTHER" id="PTHR19965:SF35">
    <property type="entry name" value="RNA ANNEALING PROTEIN YRA1"/>
    <property type="match status" value="1"/>
</dbReference>
<dbReference type="GO" id="GO:0035145">
    <property type="term" value="C:exon-exon junction complex"/>
    <property type="evidence" value="ECO:0007669"/>
    <property type="project" value="InterPro"/>
</dbReference>
<dbReference type="Pfam" id="PF09405">
    <property type="entry name" value="Btz"/>
    <property type="match status" value="1"/>
</dbReference>
<keyword evidence="6" id="KW-0507">mRNA processing</keyword>
<evidence type="ECO:0000256" key="3">
    <source>
        <dbReference type="ARBA" id="ARBA00009548"/>
    </source>
</evidence>
<dbReference type="GO" id="GO:0005737">
    <property type="term" value="C:cytoplasm"/>
    <property type="evidence" value="ECO:0007669"/>
    <property type="project" value="UniProtKB-SubCell"/>
</dbReference>
<comment type="subcellular location">
    <subcellularLocation>
        <location evidence="2">Cytoplasm</location>
    </subcellularLocation>
    <subcellularLocation>
        <location evidence="1">Nucleus</location>
    </subcellularLocation>
</comment>
<evidence type="ECO:0000256" key="8">
    <source>
        <dbReference type="ARBA" id="ARBA00022845"/>
    </source>
</evidence>
<dbReference type="AlphaFoldDB" id="A0AAV9V0Y8"/>
<evidence type="ECO:0000256" key="2">
    <source>
        <dbReference type="ARBA" id="ARBA00004496"/>
    </source>
</evidence>
<evidence type="ECO:0000256" key="5">
    <source>
        <dbReference type="ARBA" id="ARBA00022490"/>
    </source>
</evidence>
<feature type="region of interest" description="Disordered" evidence="13">
    <location>
        <begin position="264"/>
        <end position="290"/>
    </location>
</feature>
<keyword evidence="4" id="KW-0813">Transport</keyword>
<dbReference type="GO" id="GO:0006397">
    <property type="term" value="P:mRNA processing"/>
    <property type="evidence" value="ECO:0007669"/>
    <property type="project" value="UniProtKB-KW"/>
</dbReference>
<evidence type="ECO:0000256" key="10">
    <source>
        <dbReference type="ARBA" id="ARBA00023161"/>
    </source>
</evidence>
<dbReference type="GO" id="GO:0006417">
    <property type="term" value="P:regulation of translation"/>
    <property type="evidence" value="ECO:0007669"/>
    <property type="project" value="UniProtKB-KW"/>
</dbReference>
<keyword evidence="16" id="KW-1185">Reference proteome</keyword>
<sequence>MTGKDLDKLLQEDRRKRAKQAGKTGPAPIPTGPKSGVQKRKPTRQAPASLTGKWTHDLHASVANPTKHKTLHSAAASTGAKIPIVLKPGVAEKLSRNRLFKALHGMAGGGEVEKKVAADLGINIRGASKAGGTGITIKGSAGPFAVHGSNFAPGTTASDIRNVMETRQFKLVNCGILSAKPTVIAEIVFEKQEDAQRCIEEFNNRLADGRLLHFMLKESPQLRIPPKARNAAQEQLMSQPVAQNSAAGPVRSEQSLTNVVDGKFGFTEPRSTRGGLYSDSLVSRGRGNRR</sequence>
<feature type="domain" description="Btz" evidence="14">
    <location>
        <begin position="13"/>
        <end position="81"/>
    </location>
</feature>
<dbReference type="PANTHER" id="PTHR19965">
    <property type="entry name" value="RNA AND EXPORT FACTOR BINDING PROTEIN"/>
    <property type="match status" value="1"/>
</dbReference>
<dbReference type="Proteomes" id="UP001375240">
    <property type="component" value="Unassembled WGS sequence"/>
</dbReference>
<evidence type="ECO:0000313" key="15">
    <source>
        <dbReference type="EMBL" id="KAK6353119.1"/>
    </source>
</evidence>
<comment type="caution">
    <text evidence="15">The sequence shown here is derived from an EMBL/GenBank/DDBJ whole genome shotgun (WGS) entry which is preliminary data.</text>
</comment>
<evidence type="ECO:0000256" key="4">
    <source>
        <dbReference type="ARBA" id="ARBA00022448"/>
    </source>
</evidence>
<feature type="region of interest" description="Disordered" evidence="13">
    <location>
        <begin position="1"/>
        <end position="54"/>
    </location>
</feature>
<keyword evidence="5" id="KW-0963">Cytoplasm</keyword>
<evidence type="ECO:0000313" key="16">
    <source>
        <dbReference type="Proteomes" id="UP001375240"/>
    </source>
</evidence>
<evidence type="ECO:0000256" key="12">
    <source>
        <dbReference type="ARBA" id="ARBA00023242"/>
    </source>
</evidence>
<evidence type="ECO:0000256" key="9">
    <source>
        <dbReference type="ARBA" id="ARBA00022884"/>
    </source>
</evidence>
<dbReference type="Gene3D" id="3.30.70.330">
    <property type="match status" value="1"/>
</dbReference>
<dbReference type="GO" id="GO:0051028">
    <property type="term" value="P:mRNA transport"/>
    <property type="evidence" value="ECO:0007669"/>
    <property type="project" value="UniProtKB-KW"/>
</dbReference>
<dbReference type="InterPro" id="IPR012677">
    <property type="entry name" value="Nucleotide-bd_a/b_plait_sf"/>
</dbReference>
<accession>A0AAV9V0Y8</accession>
<comment type="similarity">
    <text evidence="3">Belongs to the CASC3 family.</text>
</comment>
<keyword evidence="7" id="KW-0509">mRNA transport</keyword>
<keyword evidence="10" id="KW-0866">Nonsense-mediated mRNA decay</keyword>
<dbReference type="SUPFAM" id="SSF54928">
    <property type="entry name" value="RNA-binding domain, RBD"/>
    <property type="match status" value="1"/>
</dbReference>
<keyword evidence="11" id="KW-0508">mRNA splicing</keyword>
<protein>
    <recommendedName>
        <fullName evidence="14">Btz domain-containing protein</fullName>
    </recommendedName>
</protein>
<organism evidence="15 16">
    <name type="scientific">Orbilia brochopaga</name>
    <dbReference type="NCBI Taxonomy" id="3140254"/>
    <lineage>
        <taxon>Eukaryota</taxon>
        <taxon>Fungi</taxon>
        <taxon>Dikarya</taxon>
        <taxon>Ascomycota</taxon>
        <taxon>Pezizomycotina</taxon>
        <taxon>Orbiliomycetes</taxon>
        <taxon>Orbiliales</taxon>
        <taxon>Orbiliaceae</taxon>
        <taxon>Orbilia</taxon>
    </lineage>
</organism>
<evidence type="ECO:0000256" key="13">
    <source>
        <dbReference type="SAM" id="MobiDB-lite"/>
    </source>
</evidence>
<keyword evidence="9" id="KW-0694">RNA-binding</keyword>